<evidence type="ECO:0000259" key="2">
    <source>
        <dbReference type="PROSITE" id="PS50108"/>
    </source>
</evidence>
<feature type="compositionally biased region" description="Basic and acidic residues" evidence="1">
    <location>
        <begin position="29"/>
        <end position="41"/>
    </location>
</feature>
<reference evidence="3" key="1">
    <citation type="submission" date="2021-04" db="EMBL/GenBank/DDBJ databases">
        <authorList>
            <consortium name="Molecular Ecology Group"/>
        </authorList>
    </citation>
    <scope>NUCLEOTIDE SEQUENCE</scope>
</reference>
<dbReference type="OrthoDB" id="2914378at2759"/>
<feature type="domain" description="CRIB" evidence="2">
    <location>
        <begin position="61"/>
        <end position="74"/>
    </location>
</feature>
<feature type="non-terminal residue" evidence="3">
    <location>
        <position position="83"/>
    </location>
</feature>
<keyword evidence="4" id="KW-1185">Reference proteome</keyword>
<dbReference type="Proteomes" id="UP000678393">
    <property type="component" value="Unassembled WGS sequence"/>
</dbReference>
<dbReference type="Gene3D" id="3.90.810.10">
    <property type="entry name" value="CRIB domain"/>
    <property type="match status" value="1"/>
</dbReference>
<dbReference type="EMBL" id="CAJHNH020008547">
    <property type="protein sequence ID" value="CAG5136609.1"/>
    <property type="molecule type" value="Genomic_DNA"/>
</dbReference>
<comment type="caution">
    <text evidence="3">The sequence shown here is derived from an EMBL/GenBank/DDBJ whole genome shotgun (WGS) entry which is preliminary data.</text>
</comment>
<dbReference type="AlphaFoldDB" id="A0A8S4A473"/>
<evidence type="ECO:0000256" key="1">
    <source>
        <dbReference type="SAM" id="MobiDB-lite"/>
    </source>
</evidence>
<accession>A0A8S4A473</accession>
<evidence type="ECO:0000313" key="3">
    <source>
        <dbReference type="EMBL" id="CAG5136609.1"/>
    </source>
</evidence>
<dbReference type="PROSITE" id="PS50108">
    <property type="entry name" value="CRIB"/>
    <property type="match status" value="1"/>
</dbReference>
<evidence type="ECO:0000313" key="4">
    <source>
        <dbReference type="Proteomes" id="UP000678393"/>
    </source>
</evidence>
<dbReference type="Pfam" id="PF00786">
    <property type="entry name" value="PBD"/>
    <property type="match status" value="1"/>
</dbReference>
<sequence length="83" mass="9334">MSEIGEKPPAPPMRLESTREASLSQETKPLPREPDGKEERKKQKMIKGGKIFKPINDKPVISHPSNFEHTVHVGFDAHTGEFT</sequence>
<dbReference type="InterPro" id="IPR036936">
    <property type="entry name" value="CRIB_dom_sf"/>
</dbReference>
<organism evidence="3 4">
    <name type="scientific">Candidula unifasciata</name>
    <dbReference type="NCBI Taxonomy" id="100452"/>
    <lineage>
        <taxon>Eukaryota</taxon>
        <taxon>Metazoa</taxon>
        <taxon>Spiralia</taxon>
        <taxon>Lophotrochozoa</taxon>
        <taxon>Mollusca</taxon>
        <taxon>Gastropoda</taxon>
        <taxon>Heterobranchia</taxon>
        <taxon>Euthyneura</taxon>
        <taxon>Panpulmonata</taxon>
        <taxon>Eupulmonata</taxon>
        <taxon>Stylommatophora</taxon>
        <taxon>Helicina</taxon>
        <taxon>Helicoidea</taxon>
        <taxon>Geomitridae</taxon>
        <taxon>Candidula</taxon>
    </lineage>
</organism>
<name>A0A8S4A473_9EUPU</name>
<protein>
    <recommendedName>
        <fullName evidence="2">CRIB domain-containing protein</fullName>
    </recommendedName>
</protein>
<proteinExistence type="predicted"/>
<gene>
    <name evidence="3" type="ORF">CUNI_LOCUS22167</name>
</gene>
<feature type="region of interest" description="Disordered" evidence="1">
    <location>
        <begin position="1"/>
        <end position="63"/>
    </location>
</feature>
<dbReference type="InterPro" id="IPR000095">
    <property type="entry name" value="CRIB_dom"/>
</dbReference>